<dbReference type="PANTHER" id="PTHR43133:SF46">
    <property type="entry name" value="RNA POLYMERASE SIGMA-70 FACTOR ECF SUBFAMILY"/>
    <property type="match status" value="1"/>
</dbReference>
<dbReference type="Gene3D" id="1.10.10.10">
    <property type="entry name" value="Winged helix-like DNA-binding domain superfamily/Winged helix DNA-binding domain"/>
    <property type="match status" value="1"/>
</dbReference>
<evidence type="ECO:0000313" key="7">
    <source>
        <dbReference type="EMBL" id="EHR40507.1"/>
    </source>
</evidence>
<dbReference type="EMBL" id="AHTH01000038">
    <property type="protein sequence ID" value="EHR40507.1"/>
    <property type="molecule type" value="Genomic_DNA"/>
</dbReference>
<evidence type="ECO:0000256" key="3">
    <source>
        <dbReference type="ARBA" id="ARBA00023082"/>
    </source>
</evidence>
<dbReference type="Gene3D" id="1.10.1740.10">
    <property type="match status" value="1"/>
</dbReference>
<organism evidence="7 8">
    <name type="scientific">Alishewanella jeotgali KCTC 22429</name>
    <dbReference type="NCBI Taxonomy" id="1129374"/>
    <lineage>
        <taxon>Bacteria</taxon>
        <taxon>Pseudomonadati</taxon>
        <taxon>Pseudomonadota</taxon>
        <taxon>Gammaproteobacteria</taxon>
        <taxon>Alteromonadales</taxon>
        <taxon>Alteromonadaceae</taxon>
        <taxon>Alishewanella</taxon>
    </lineage>
</organism>
<dbReference type="Pfam" id="PF04542">
    <property type="entry name" value="Sigma70_r2"/>
    <property type="match status" value="1"/>
</dbReference>
<reference evidence="7 8" key="1">
    <citation type="journal article" date="2012" name="J. Bacteriol.">
        <title>Genome Sequence of Extracellular-Protease-Producing Alishewanella jeotgali Isolated from Traditional Korean Fermented Seafood.</title>
        <authorList>
            <person name="Jung J."/>
            <person name="Chun J."/>
            <person name="Park W."/>
        </authorList>
    </citation>
    <scope>NUCLEOTIDE SEQUENCE [LARGE SCALE GENOMIC DNA]</scope>
    <source>
        <strain evidence="7 8">KCTC 22429</strain>
    </source>
</reference>
<keyword evidence="2" id="KW-0805">Transcription regulation</keyword>
<evidence type="ECO:0000313" key="8">
    <source>
        <dbReference type="Proteomes" id="UP000012046"/>
    </source>
</evidence>
<name>H3ZFZ9_9ALTE</name>
<dbReference type="RefSeq" id="WP_008950996.1">
    <property type="nucleotide sequence ID" value="NZ_AHTH01000038.1"/>
</dbReference>
<dbReference type="InterPro" id="IPR036388">
    <property type="entry name" value="WH-like_DNA-bd_sf"/>
</dbReference>
<sequence length="173" mass="19668">MPATEQTLLQRAQQGDQSAFAQLYQQGVGRVYAIAWRLLANRARAEEAVQETFLRVWQQLPGFRGESAFSSWLHRLAVGTSIDLWRKDKGLRLEDGESLPELGYCPAEQGEQQQLLESAIQRLPAQARAVFVLYALEGYPHQEIATLLNIAEGSSKAHYHRARHLLQEYLNEH</sequence>
<dbReference type="Proteomes" id="UP000012046">
    <property type="component" value="Unassembled WGS sequence"/>
</dbReference>
<evidence type="ECO:0000256" key="4">
    <source>
        <dbReference type="ARBA" id="ARBA00023163"/>
    </source>
</evidence>
<dbReference type="InterPro" id="IPR013324">
    <property type="entry name" value="RNA_pol_sigma_r3/r4-like"/>
</dbReference>
<dbReference type="InterPro" id="IPR014284">
    <property type="entry name" value="RNA_pol_sigma-70_dom"/>
</dbReference>
<dbReference type="SUPFAM" id="SSF88659">
    <property type="entry name" value="Sigma3 and sigma4 domains of RNA polymerase sigma factors"/>
    <property type="match status" value="1"/>
</dbReference>
<protein>
    <submittedName>
        <fullName evidence="7">RNA polymerase, sigma-24 subunit, RpoE</fullName>
    </submittedName>
</protein>
<feature type="domain" description="RNA polymerase sigma factor 70 region 4 type 2" evidence="6">
    <location>
        <begin position="114"/>
        <end position="163"/>
    </location>
</feature>
<dbReference type="PANTHER" id="PTHR43133">
    <property type="entry name" value="RNA POLYMERASE ECF-TYPE SIGMA FACTO"/>
    <property type="match status" value="1"/>
</dbReference>
<gene>
    <name evidence="7" type="ORF">AJE_11479</name>
</gene>
<dbReference type="NCBIfam" id="TIGR02937">
    <property type="entry name" value="sigma70-ECF"/>
    <property type="match status" value="1"/>
</dbReference>
<dbReference type="Pfam" id="PF08281">
    <property type="entry name" value="Sigma70_r4_2"/>
    <property type="match status" value="1"/>
</dbReference>
<dbReference type="InterPro" id="IPR007627">
    <property type="entry name" value="RNA_pol_sigma70_r2"/>
</dbReference>
<dbReference type="eggNOG" id="COG1595">
    <property type="taxonomic scope" value="Bacteria"/>
</dbReference>
<dbReference type="PATRIC" id="fig|1129374.4.peg.2279"/>
<dbReference type="GO" id="GO:0006352">
    <property type="term" value="P:DNA-templated transcription initiation"/>
    <property type="evidence" value="ECO:0007669"/>
    <property type="project" value="InterPro"/>
</dbReference>
<dbReference type="SUPFAM" id="SSF88946">
    <property type="entry name" value="Sigma2 domain of RNA polymerase sigma factors"/>
    <property type="match status" value="1"/>
</dbReference>
<proteinExistence type="inferred from homology"/>
<evidence type="ECO:0000259" key="6">
    <source>
        <dbReference type="Pfam" id="PF08281"/>
    </source>
</evidence>
<comment type="similarity">
    <text evidence="1">Belongs to the sigma-70 factor family. ECF subfamily.</text>
</comment>
<dbReference type="AlphaFoldDB" id="H3ZFZ9"/>
<dbReference type="InterPro" id="IPR039425">
    <property type="entry name" value="RNA_pol_sigma-70-like"/>
</dbReference>
<keyword evidence="3" id="KW-0731">Sigma factor</keyword>
<evidence type="ECO:0000259" key="5">
    <source>
        <dbReference type="Pfam" id="PF04542"/>
    </source>
</evidence>
<accession>H3ZFZ9</accession>
<keyword evidence="8" id="KW-1185">Reference proteome</keyword>
<comment type="caution">
    <text evidence="7">The sequence shown here is derived from an EMBL/GenBank/DDBJ whole genome shotgun (WGS) entry which is preliminary data.</text>
</comment>
<keyword evidence="4" id="KW-0804">Transcription</keyword>
<dbReference type="STRING" id="1129374.AJE_11479"/>
<dbReference type="InterPro" id="IPR013325">
    <property type="entry name" value="RNA_pol_sigma_r2"/>
</dbReference>
<evidence type="ECO:0000256" key="2">
    <source>
        <dbReference type="ARBA" id="ARBA00023015"/>
    </source>
</evidence>
<dbReference type="GO" id="GO:0016987">
    <property type="term" value="F:sigma factor activity"/>
    <property type="evidence" value="ECO:0007669"/>
    <property type="project" value="UniProtKB-KW"/>
</dbReference>
<dbReference type="GO" id="GO:0003677">
    <property type="term" value="F:DNA binding"/>
    <property type="evidence" value="ECO:0007669"/>
    <property type="project" value="InterPro"/>
</dbReference>
<feature type="domain" description="RNA polymerase sigma-70 region 2" evidence="5">
    <location>
        <begin position="23"/>
        <end position="89"/>
    </location>
</feature>
<dbReference type="InterPro" id="IPR013249">
    <property type="entry name" value="RNA_pol_sigma70_r4_t2"/>
</dbReference>
<evidence type="ECO:0000256" key="1">
    <source>
        <dbReference type="ARBA" id="ARBA00010641"/>
    </source>
</evidence>